<evidence type="ECO:0000259" key="1">
    <source>
        <dbReference type="SMART" id="SM00507"/>
    </source>
</evidence>
<dbReference type="eggNOG" id="COG1403">
    <property type="taxonomic scope" value="Bacteria"/>
</dbReference>
<dbReference type="KEGG" id="nml:Namu_2892"/>
<name>C8X9S4_NAKMY</name>
<protein>
    <submittedName>
        <fullName evidence="2">HNH nuclease</fullName>
    </submittedName>
</protein>
<proteinExistence type="predicted"/>
<accession>C8X9S4</accession>
<dbReference type="InParanoid" id="C8X9S4"/>
<dbReference type="InterPro" id="IPR003615">
    <property type="entry name" value="HNH_nuc"/>
</dbReference>
<feature type="domain" description="HNH nuclease" evidence="1">
    <location>
        <begin position="197"/>
        <end position="247"/>
    </location>
</feature>
<keyword evidence="3" id="KW-1185">Reference proteome</keyword>
<organism evidence="2 3">
    <name type="scientific">Nakamurella multipartita (strain ATCC 700099 / DSM 44233 / CIP 104796 / JCM 9543 / NBRC 105858 / Y-104)</name>
    <name type="common">Microsphaera multipartita</name>
    <dbReference type="NCBI Taxonomy" id="479431"/>
    <lineage>
        <taxon>Bacteria</taxon>
        <taxon>Bacillati</taxon>
        <taxon>Actinomycetota</taxon>
        <taxon>Actinomycetes</taxon>
        <taxon>Nakamurellales</taxon>
        <taxon>Nakamurellaceae</taxon>
        <taxon>Nakamurella</taxon>
    </lineage>
</organism>
<dbReference type="STRING" id="479431.Namu_2892"/>
<dbReference type="Proteomes" id="UP000002218">
    <property type="component" value="Chromosome"/>
</dbReference>
<evidence type="ECO:0000313" key="2">
    <source>
        <dbReference type="EMBL" id="ACV79232.1"/>
    </source>
</evidence>
<reference evidence="2 3" key="2">
    <citation type="journal article" date="2010" name="Stand. Genomic Sci.">
        <title>Complete genome sequence of Nakamurella multipartita type strain (Y-104).</title>
        <authorList>
            <person name="Tice H."/>
            <person name="Mayilraj S."/>
            <person name="Sims D."/>
            <person name="Lapidus A."/>
            <person name="Nolan M."/>
            <person name="Lucas S."/>
            <person name="Glavina Del Rio T."/>
            <person name="Copeland A."/>
            <person name="Cheng J.F."/>
            <person name="Meincke L."/>
            <person name="Bruce D."/>
            <person name="Goodwin L."/>
            <person name="Pitluck S."/>
            <person name="Ivanova N."/>
            <person name="Mavromatis K."/>
            <person name="Ovchinnikova G."/>
            <person name="Pati A."/>
            <person name="Chen A."/>
            <person name="Palaniappan K."/>
            <person name="Land M."/>
            <person name="Hauser L."/>
            <person name="Chang Y.J."/>
            <person name="Jeffries C.D."/>
            <person name="Detter J.C."/>
            <person name="Brettin T."/>
            <person name="Rohde M."/>
            <person name="Goker M."/>
            <person name="Bristow J."/>
            <person name="Eisen J.A."/>
            <person name="Markowitz V."/>
            <person name="Hugenholtz P."/>
            <person name="Kyrpides N.C."/>
            <person name="Klenk H.P."/>
            <person name="Chen F."/>
        </authorList>
    </citation>
    <scope>NUCLEOTIDE SEQUENCE [LARGE SCALE GENOMIC DNA]</scope>
    <source>
        <strain evidence="3">ATCC 700099 / DSM 44233 / CIP 104796 / JCM 9543 / NBRC 105858 / Y-104</strain>
    </source>
</reference>
<sequence length="256" mass="27554">MVAELAALNAASDPERIELLSALERVKGAVAAAQARLTDAFAVSQRARLLAVDRRVSIRPAPDCMAYVTALLPTVQGVAVFGALHRAALAGAVDPDEHRSKGQIMADELVRRVLTPGEGAAEVPGIELHVVMTDRTLLDGDDEPAQVVGYGPVPAPVARDLVRADSKTKVWVRRLYTNPETGELAGTDARKRDFPEVARTFLTLRDQLCRTPWCGAPIRHVDHAVAVAKGGVTDLRNGNGRCARCNLRIRKICTFG</sequence>
<dbReference type="HOGENOM" id="CLU_1085149_0_0_11"/>
<gene>
    <name evidence="2" type="ordered locus">Namu_2892</name>
</gene>
<dbReference type="AlphaFoldDB" id="C8X9S4"/>
<reference evidence="3" key="1">
    <citation type="submission" date="2009-09" db="EMBL/GenBank/DDBJ databases">
        <title>The complete genome of Nakamurella multipartita DSM 44233.</title>
        <authorList>
            <consortium name="US DOE Joint Genome Institute (JGI-PGF)"/>
            <person name="Lucas S."/>
            <person name="Copeland A."/>
            <person name="Lapidus A."/>
            <person name="Glavina del Rio T."/>
            <person name="Dalin E."/>
            <person name="Tice H."/>
            <person name="Bruce D."/>
            <person name="Goodwin L."/>
            <person name="Pitluck S."/>
            <person name="Kyrpides N."/>
            <person name="Mavromatis K."/>
            <person name="Ivanova N."/>
            <person name="Ovchinnikova G."/>
            <person name="Sims D."/>
            <person name="Meincke L."/>
            <person name="Brettin T."/>
            <person name="Detter J.C."/>
            <person name="Han C."/>
            <person name="Larimer F."/>
            <person name="Land M."/>
            <person name="Hauser L."/>
            <person name="Markowitz V."/>
            <person name="Cheng J.-F."/>
            <person name="Hugenholtz P."/>
            <person name="Woyke T."/>
            <person name="Wu D."/>
            <person name="Klenk H.-P."/>
            <person name="Eisen J.A."/>
        </authorList>
    </citation>
    <scope>NUCLEOTIDE SEQUENCE [LARGE SCALE GENOMIC DNA]</scope>
    <source>
        <strain evidence="3">ATCC 700099 / DSM 44233 / CIP 104796 / JCM 9543 / NBRC 105858 / Y-104</strain>
    </source>
</reference>
<dbReference type="EMBL" id="CP001737">
    <property type="protein sequence ID" value="ACV79232.1"/>
    <property type="molecule type" value="Genomic_DNA"/>
</dbReference>
<dbReference type="SMART" id="SM00507">
    <property type="entry name" value="HNHc"/>
    <property type="match status" value="1"/>
</dbReference>
<evidence type="ECO:0000313" key="3">
    <source>
        <dbReference type="Proteomes" id="UP000002218"/>
    </source>
</evidence>